<proteinExistence type="predicted"/>
<feature type="region of interest" description="Disordered" evidence="2">
    <location>
        <begin position="336"/>
        <end position="357"/>
    </location>
</feature>
<feature type="coiled-coil region" evidence="1">
    <location>
        <begin position="8"/>
        <end position="59"/>
    </location>
</feature>
<accession>A0A9W7DK31</accession>
<sequence>MERTDYEQAEIQQLVNELREKRSHLEKTMKQREIDEQKINSTQEQAKLATEELKAIRQHLKLAQKSTSEAENTPVVVADYDLLHDKLTPNCVQRVVNDIKRWFPEIVIQQTLESKQLEYVKYYPTSPTSIIPLPHHQNFIESMLATQDSLLKNSIPYDQWGSCVTSKHLSPLWRGRAGLKSAQGYCGVLACLFFTFDFTSYNTLRTANIHTRKPEDGMVLADFITRWIQDASIVSGESCSRAVIARLAHVLPQYPTINLNQNQILKWAQGKSPRMNEFYTFIIANIPQHVTAVRSYHYLQNEKQETAEVKFNIADGDTEYEDYNEDVDCDAVADARSLRSRSQPHFSKQPRRFNHNK</sequence>
<reference evidence="3" key="1">
    <citation type="submission" date="2023-04" db="EMBL/GenBank/DDBJ databases">
        <title>Ambrosiozyma monospora NBRC 1965.</title>
        <authorList>
            <person name="Ichikawa N."/>
            <person name="Sato H."/>
            <person name="Tonouchi N."/>
        </authorList>
    </citation>
    <scope>NUCLEOTIDE SEQUENCE</scope>
    <source>
        <strain evidence="3">NBRC 1965</strain>
    </source>
</reference>
<gene>
    <name evidence="3" type="ORF">Amon01_000414200</name>
</gene>
<keyword evidence="1" id="KW-0175">Coiled coil</keyword>
<evidence type="ECO:0000256" key="1">
    <source>
        <dbReference type="SAM" id="Coils"/>
    </source>
</evidence>
<evidence type="ECO:0000313" key="3">
    <source>
        <dbReference type="EMBL" id="GMG32507.1"/>
    </source>
</evidence>
<keyword evidence="4" id="KW-1185">Reference proteome</keyword>
<dbReference type="EMBL" id="BSXU01001934">
    <property type="protein sequence ID" value="GMG32507.1"/>
    <property type="molecule type" value="Genomic_DNA"/>
</dbReference>
<name>A0A9W7DK31_AMBMO</name>
<organism evidence="3 4">
    <name type="scientific">Ambrosiozyma monospora</name>
    <name type="common">Yeast</name>
    <name type="synonym">Endomycopsis monosporus</name>
    <dbReference type="NCBI Taxonomy" id="43982"/>
    <lineage>
        <taxon>Eukaryota</taxon>
        <taxon>Fungi</taxon>
        <taxon>Dikarya</taxon>
        <taxon>Ascomycota</taxon>
        <taxon>Saccharomycotina</taxon>
        <taxon>Pichiomycetes</taxon>
        <taxon>Pichiales</taxon>
        <taxon>Pichiaceae</taxon>
        <taxon>Ambrosiozyma</taxon>
    </lineage>
</organism>
<evidence type="ECO:0000313" key="4">
    <source>
        <dbReference type="Proteomes" id="UP001165063"/>
    </source>
</evidence>
<dbReference type="AlphaFoldDB" id="A0A9W7DK31"/>
<protein>
    <submittedName>
        <fullName evidence="3">Unnamed protein product</fullName>
    </submittedName>
</protein>
<dbReference type="Proteomes" id="UP001165063">
    <property type="component" value="Unassembled WGS sequence"/>
</dbReference>
<evidence type="ECO:0000256" key="2">
    <source>
        <dbReference type="SAM" id="MobiDB-lite"/>
    </source>
</evidence>
<comment type="caution">
    <text evidence="3">The sequence shown here is derived from an EMBL/GenBank/DDBJ whole genome shotgun (WGS) entry which is preliminary data.</text>
</comment>
<feature type="compositionally biased region" description="Basic residues" evidence="2">
    <location>
        <begin position="348"/>
        <end position="357"/>
    </location>
</feature>